<dbReference type="GO" id="GO:0030992">
    <property type="term" value="C:intraciliary transport particle B"/>
    <property type="evidence" value="ECO:0007669"/>
    <property type="project" value="TreeGrafter"/>
</dbReference>
<dbReference type="Proteomes" id="UP000274504">
    <property type="component" value="Unassembled WGS sequence"/>
</dbReference>
<name>A0A158QCW7_HYMDI</name>
<dbReference type="GO" id="GO:0031514">
    <property type="term" value="C:motile cilium"/>
    <property type="evidence" value="ECO:0007669"/>
    <property type="project" value="InterPro"/>
</dbReference>
<dbReference type="EMBL" id="UYSG01000466">
    <property type="protein sequence ID" value="VDL19552.1"/>
    <property type="molecule type" value="Genomic_DNA"/>
</dbReference>
<dbReference type="InterPro" id="IPR042576">
    <property type="entry name" value="TRAF3IP1_N_sf"/>
</dbReference>
<feature type="domain" description="Growth arrest-specific protein 8" evidence="13">
    <location>
        <begin position="412"/>
        <end position="523"/>
    </location>
</feature>
<feature type="coiled-coil region" evidence="10">
    <location>
        <begin position="173"/>
        <end position="335"/>
    </location>
</feature>
<reference evidence="14 15" key="2">
    <citation type="submission" date="2018-11" db="EMBL/GenBank/DDBJ databases">
        <authorList>
            <consortium name="Pathogen Informatics"/>
        </authorList>
    </citation>
    <scope>NUCLEOTIDE SEQUENCE [LARGE SCALE GENOMIC DNA]</scope>
</reference>
<keyword evidence="4" id="KW-0970">Cilium biogenesis/degradation</keyword>
<evidence type="ECO:0000313" key="14">
    <source>
        <dbReference type="EMBL" id="VDL19552.1"/>
    </source>
</evidence>
<dbReference type="PANTHER" id="PTHR31363:SF0">
    <property type="entry name" value="TRAF3-INTERACTING PROTEIN 1"/>
    <property type="match status" value="1"/>
</dbReference>
<organism evidence="16">
    <name type="scientific">Hymenolepis diminuta</name>
    <name type="common">Rat tapeworm</name>
    <dbReference type="NCBI Taxonomy" id="6216"/>
    <lineage>
        <taxon>Eukaryota</taxon>
        <taxon>Metazoa</taxon>
        <taxon>Spiralia</taxon>
        <taxon>Lophotrochozoa</taxon>
        <taxon>Platyhelminthes</taxon>
        <taxon>Cestoda</taxon>
        <taxon>Eucestoda</taxon>
        <taxon>Cyclophyllidea</taxon>
        <taxon>Hymenolepididae</taxon>
        <taxon>Hymenolepis</taxon>
    </lineage>
</organism>
<feature type="compositionally biased region" description="Polar residues" evidence="11">
    <location>
        <begin position="975"/>
        <end position="984"/>
    </location>
</feature>
<evidence type="ECO:0000256" key="4">
    <source>
        <dbReference type="ARBA" id="ARBA00022794"/>
    </source>
</evidence>
<evidence type="ECO:0000256" key="2">
    <source>
        <dbReference type="ARBA" id="ARBA00004430"/>
    </source>
</evidence>
<dbReference type="GO" id="GO:0070507">
    <property type="term" value="P:regulation of microtubule cytoskeleton organization"/>
    <property type="evidence" value="ECO:0007669"/>
    <property type="project" value="TreeGrafter"/>
</dbReference>
<evidence type="ECO:0000256" key="3">
    <source>
        <dbReference type="ARBA" id="ARBA00022490"/>
    </source>
</evidence>
<comment type="similarity">
    <text evidence="8">Belongs to the TRAF3IP1 family.</text>
</comment>
<evidence type="ECO:0000256" key="6">
    <source>
        <dbReference type="ARBA" id="ARBA00023212"/>
    </source>
</evidence>
<dbReference type="WBParaSite" id="HDID_0000209001-mRNA-1">
    <property type="protein sequence ID" value="HDID_0000209001-mRNA-1"/>
    <property type="gene ID" value="HDID_0000209001"/>
</dbReference>
<feature type="region of interest" description="Disordered" evidence="11">
    <location>
        <begin position="1040"/>
        <end position="1062"/>
    </location>
</feature>
<evidence type="ECO:0000256" key="10">
    <source>
        <dbReference type="SAM" id="Coils"/>
    </source>
</evidence>
<dbReference type="GO" id="GO:0042073">
    <property type="term" value="P:intraciliary transport"/>
    <property type="evidence" value="ECO:0007669"/>
    <property type="project" value="TreeGrafter"/>
</dbReference>
<evidence type="ECO:0000256" key="1">
    <source>
        <dbReference type="ARBA" id="ARBA00004120"/>
    </source>
</evidence>
<dbReference type="OrthoDB" id="10258914at2759"/>
<gene>
    <name evidence="14" type="ORF">HDID_LOCUS2091</name>
</gene>
<dbReference type="InterPro" id="IPR040468">
    <property type="entry name" value="TRAF3IP1_N"/>
</dbReference>
<dbReference type="PANTHER" id="PTHR31363">
    <property type="entry name" value="TRAF3-INTERACTING PROTEIN 1"/>
    <property type="match status" value="1"/>
</dbReference>
<keyword evidence="7" id="KW-0966">Cell projection</keyword>
<feature type="compositionally biased region" description="Basic and acidic residues" evidence="11">
    <location>
        <begin position="529"/>
        <end position="543"/>
    </location>
</feature>
<evidence type="ECO:0000256" key="8">
    <source>
        <dbReference type="ARBA" id="ARBA00043971"/>
    </source>
</evidence>
<feature type="region of interest" description="Disordered" evidence="11">
    <location>
        <begin position="1414"/>
        <end position="1447"/>
    </location>
</feature>
<dbReference type="GO" id="GO:0005930">
    <property type="term" value="C:axoneme"/>
    <property type="evidence" value="ECO:0007669"/>
    <property type="project" value="UniProtKB-SubCell"/>
</dbReference>
<feature type="region of interest" description="Disordered" evidence="11">
    <location>
        <begin position="1095"/>
        <end position="1224"/>
    </location>
</feature>
<reference evidence="16" key="1">
    <citation type="submission" date="2016-04" db="UniProtKB">
        <authorList>
            <consortium name="WormBaseParasite"/>
        </authorList>
    </citation>
    <scope>IDENTIFICATION</scope>
</reference>
<feature type="compositionally biased region" description="Polar residues" evidence="11">
    <location>
        <begin position="89"/>
        <end position="108"/>
    </location>
</feature>
<evidence type="ECO:0000313" key="15">
    <source>
        <dbReference type="Proteomes" id="UP000274504"/>
    </source>
</evidence>
<comment type="subcellular location">
    <subcellularLocation>
        <location evidence="2">Cytoplasm</location>
        <location evidence="2">Cytoskeleton</location>
        <location evidence="2">Cilium axoneme</location>
    </subcellularLocation>
    <subcellularLocation>
        <location evidence="1">Cytoplasm</location>
        <location evidence="1">Cytoskeleton</location>
        <location evidence="1">Cilium basal body</location>
    </subcellularLocation>
</comment>
<dbReference type="InterPro" id="IPR018799">
    <property type="entry name" value="TRAF3IP1"/>
</dbReference>
<evidence type="ECO:0000256" key="11">
    <source>
        <dbReference type="SAM" id="MobiDB-lite"/>
    </source>
</evidence>
<dbReference type="Pfam" id="PF10243">
    <property type="entry name" value="MIP-T3"/>
    <property type="match status" value="1"/>
</dbReference>
<dbReference type="Pfam" id="PF13851">
    <property type="entry name" value="GAS"/>
    <property type="match status" value="1"/>
</dbReference>
<dbReference type="GO" id="GO:0036064">
    <property type="term" value="C:ciliary basal body"/>
    <property type="evidence" value="ECO:0007669"/>
    <property type="project" value="TreeGrafter"/>
</dbReference>
<dbReference type="GO" id="GO:0060271">
    <property type="term" value="P:cilium assembly"/>
    <property type="evidence" value="ECO:0007669"/>
    <property type="project" value="TreeGrafter"/>
</dbReference>
<feature type="region of interest" description="Disordered" evidence="11">
    <location>
        <begin position="89"/>
        <end position="156"/>
    </location>
</feature>
<feature type="compositionally biased region" description="Basic and acidic residues" evidence="11">
    <location>
        <begin position="859"/>
        <end position="871"/>
    </location>
</feature>
<evidence type="ECO:0000259" key="12">
    <source>
        <dbReference type="Pfam" id="PF10243"/>
    </source>
</evidence>
<dbReference type="GO" id="GO:0048731">
    <property type="term" value="P:system development"/>
    <property type="evidence" value="ECO:0007669"/>
    <property type="project" value="UniProtKB-ARBA"/>
</dbReference>
<accession>A0A158QCW7</accession>
<keyword evidence="5 10" id="KW-0175">Coiled coil</keyword>
<feature type="region of interest" description="Disordered" evidence="11">
    <location>
        <begin position="854"/>
        <end position="992"/>
    </location>
</feature>
<feature type="region of interest" description="Disordered" evidence="11">
    <location>
        <begin position="1551"/>
        <end position="1601"/>
    </location>
</feature>
<evidence type="ECO:0000256" key="5">
    <source>
        <dbReference type="ARBA" id="ARBA00023054"/>
    </source>
</evidence>
<evidence type="ECO:0000259" key="13">
    <source>
        <dbReference type="Pfam" id="PF13851"/>
    </source>
</evidence>
<dbReference type="FunFam" id="1.10.418.50:FF:000001">
    <property type="entry name" value="TRAF3-interacting protein 1 isoform X1"/>
    <property type="match status" value="1"/>
</dbReference>
<dbReference type="InterPro" id="IPR025593">
    <property type="entry name" value="GAS8_dom"/>
</dbReference>
<evidence type="ECO:0000313" key="16">
    <source>
        <dbReference type="WBParaSite" id="HDID_0000209001-mRNA-1"/>
    </source>
</evidence>
<sequence length="1601" mass="178585">MLGSMQTQSAKKFIDSALSLSDETQTEIFNMIQNPITKIQNNEKVTREDILKALKLVDSCNLIPADSENGHYFDDASEDVQTFTTSTPINIKKNSSHSNGINNCSSKKTPARPTSLKVSDDNALMPPPSFTPTKSRQKAVNSESERTSIPTASPLTPLKTLVESPHWNAKMRLHETEQRARAAELRVARAEAEREDAEALSVELREQLVQAERRAHTAETEVTRLRREALQWQDNKDELVEAKAELVLQAERIKTLEERLVESQARFKEANSARKDLERHLTDSEARISVLQQKLNEYKGRDAYQLEVETMRNRLKEAEARLAEELRCREALEQDVLSQQSVVQQMKIDQRIAEKRSSQQNDQQQNDNGDLAETSFDVSITNITSNQPALSVNGGENLGSIFHRELELARSKIQSLEAQLEEKQKTENRFVKESNELSVRNRFLEAQLSQFQVEYDNLKISVKNHADDVKTLKNTKFELEELKKSLSETKMDKESLLQRLKIVENERADLYGRLTSAMQELNNSSSEIQNRKETDDPPLVPDKKTADCVVEELRDYVAKLRSDRIDMEAAVVMALESQAAAETARDHLLEDLGTLQANLTSSNFDDLSSSLAALLTPEAVSLANALLHLPSKRTLEDEKTVVNADDSTQTEAEATTLTETKTEVSVQTGLQEVAIESPIMVEQANSQEESVQTHTVAVNEDEITQLREKLCLTEERYREERALSARAHHLCELNEKEARRFHAIGERYRSAITAFLSRLESRGLVELLRREGCGTDDAVSISYDIAQELNSVCSQLVLSGDRLSEMRKENIRLREDLYYLREKLKKSRNMEEKICYLTENSKYLQSELERMLQRQSLSSRDEQQTRMEHKRISLTAARPTIEDAADTDDDSVAYTDLSQISSRPPYSPPHSSDNRQHIEEYSPATSDRQQKRQTNGREQRDRGLHAATSSPPPPSHIQSVSSVREVSEPPPTCYSGPQNHSSKSTADEPERPEDMYARLAELRRRNDLQPFHLRTNYPVETQLQSPNQLFTLLQTVHRNGLEKQQQQRSHPSTESPAPAGFTLPPKGLQSISEVLLTGASGIVGAEKLDLTSTRARPTESVLKPTTKEVSLMKLADQPDNLREGDTITAPVRQSNPLPVKKEALAFEVELSPQRRQRGAPPPSLSQRSVARSDDTSKSAARSAIFRVSSSNPPSTASSKAPAKGWATPAAVAASNSRRPLKDATGKVNRSRLFVQSLQDIMGDIDPNVIKKTQDLLGKLIKKPTLTDKLLSRPPFRFIHDICSSLTRSTGIMKGLFTANESNSECIKDKDAKRAYLKKVIDFVTVANNCAPNVKISSIISGKDAECTNILLQLLADIANKGIDNTDCVNKALRVNEASSSMKSEVNEKKKNSCMFCKKKINFLAPQIFGSTRLPIKRSESETRKRSSSRNRFIDRTQEKTKGKKKTKLPITEYVDPEERFCYGITSENEKNTTKKYIYLSDMKSENPAPALSEPGIVGKTGHLIGALGSGLISGATGAVSLGASAVYTGVSVGTSVVSGALSYIPFPRFRSTAQSGTAPPTDLPKSTESDEDEDTAPLPPKSGGILSKMPLFRGHSKDKAD</sequence>
<feature type="compositionally biased region" description="Polar residues" evidence="11">
    <location>
        <begin position="131"/>
        <end position="154"/>
    </location>
</feature>
<dbReference type="Gene3D" id="1.10.418.50">
    <property type="entry name" value="Microtubule-binding protein MIP-T3"/>
    <property type="match status" value="1"/>
</dbReference>
<feature type="compositionally biased region" description="Polar residues" evidence="11">
    <location>
        <begin position="1040"/>
        <end position="1055"/>
    </location>
</feature>
<feature type="domain" description="TRAF3-interacting protein 1 N-terminal" evidence="12">
    <location>
        <begin position="1249"/>
        <end position="1358"/>
    </location>
</feature>
<keyword evidence="3" id="KW-0963">Cytoplasm</keyword>
<dbReference type="GO" id="GO:0048870">
    <property type="term" value="P:cell motility"/>
    <property type="evidence" value="ECO:0007669"/>
    <property type="project" value="InterPro"/>
</dbReference>
<feature type="compositionally biased region" description="Low complexity" evidence="11">
    <location>
        <begin position="1188"/>
        <end position="1202"/>
    </location>
</feature>
<evidence type="ECO:0000256" key="9">
    <source>
        <dbReference type="ARBA" id="ARBA00070492"/>
    </source>
</evidence>
<feature type="region of interest" description="Disordered" evidence="11">
    <location>
        <begin position="523"/>
        <end position="543"/>
    </location>
</feature>
<dbReference type="GO" id="GO:0008017">
    <property type="term" value="F:microtubule binding"/>
    <property type="evidence" value="ECO:0007669"/>
    <property type="project" value="InterPro"/>
</dbReference>
<dbReference type="GO" id="GO:0048513">
    <property type="term" value="P:animal organ development"/>
    <property type="evidence" value="ECO:0007669"/>
    <property type="project" value="UniProtKB-ARBA"/>
</dbReference>
<proteinExistence type="inferred from homology"/>
<evidence type="ECO:0000256" key="7">
    <source>
        <dbReference type="ARBA" id="ARBA00023273"/>
    </source>
</evidence>
<feature type="coiled-coil region" evidence="10">
    <location>
        <begin position="403"/>
        <end position="513"/>
    </location>
</feature>
<keyword evidence="6" id="KW-0206">Cytoskeleton</keyword>
<dbReference type="STRING" id="6216.A0A158QCW7"/>
<feature type="compositionally biased region" description="Basic and acidic residues" evidence="11">
    <location>
        <begin position="1431"/>
        <end position="1440"/>
    </location>
</feature>
<feature type="compositionally biased region" description="Basic and acidic residues" evidence="11">
    <location>
        <begin position="935"/>
        <end position="944"/>
    </location>
</feature>
<protein>
    <recommendedName>
        <fullName evidence="9">TRAF3-interacting protein 1</fullName>
    </recommendedName>
</protein>